<protein>
    <submittedName>
        <fullName evidence="2">Uncharacterized protein</fullName>
    </submittedName>
</protein>
<evidence type="ECO:0000313" key="3">
    <source>
        <dbReference type="Proteomes" id="UP000030665"/>
    </source>
</evidence>
<name>A0A077ZQF9_TRITR</name>
<keyword evidence="3" id="KW-1185">Reference proteome</keyword>
<dbReference type="Proteomes" id="UP000030665">
    <property type="component" value="Unassembled WGS sequence"/>
</dbReference>
<gene>
    <name evidence="2" type="ORF">TTRE_0000941501</name>
</gene>
<accession>A0A077ZQF9</accession>
<evidence type="ECO:0000313" key="2">
    <source>
        <dbReference type="EMBL" id="CDW61005.1"/>
    </source>
</evidence>
<reference evidence="2" key="1">
    <citation type="submission" date="2014-01" db="EMBL/GenBank/DDBJ databases">
        <authorList>
            <person name="Aslett M."/>
        </authorList>
    </citation>
    <scope>NUCLEOTIDE SEQUENCE</scope>
</reference>
<sequence length="121" mass="13366">MKKRKLFPELPTAARRVRRRYRAHQSRVLPVGQTERTAATRRRGRGSDNRRRGCTSSCLGSGISTGFPFERYGVLLATANKSGTTSHRCAWAFASFSGSTDPCAIAVHMEPFSTSAFKVLT</sequence>
<evidence type="ECO:0000256" key="1">
    <source>
        <dbReference type="SAM" id="MobiDB-lite"/>
    </source>
</evidence>
<dbReference type="AlphaFoldDB" id="A0A077ZQF9"/>
<feature type="region of interest" description="Disordered" evidence="1">
    <location>
        <begin position="19"/>
        <end position="54"/>
    </location>
</feature>
<proteinExistence type="predicted"/>
<organism evidence="2 3">
    <name type="scientific">Trichuris trichiura</name>
    <name type="common">Whipworm</name>
    <name type="synonym">Trichocephalus trichiurus</name>
    <dbReference type="NCBI Taxonomy" id="36087"/>
    <lineage>
        <taxon>Eukaryota</taxon>
        <taxon>Metazoa</taxon>
        <taxon>Ecdysozoa</taxon>
        <taxon>Nematoda</taxon>
        <taxon>Enoplea</taxon>
        <taxon>Dorylaimia</taxon>
        <taxon>Trichinellida</taxon>
        <taxon>Trichuridae</taxon>
        <taxon>Trichuris</taxon>
    </lineage>
</organism>
<reference evidence="2" key="2">
    <citation type="submission" date="2014-03" db="EMBL/GenBank/DDBJ databases">
        <title>The whipworm genome and dual-species transcriptomics of an intimate host-pathogen interaction.</title>
        <authorList>
            <person name="Foth B.J."/>
            <person name="Tsai I.J."/>
            <person name="Reid A.J."/>
            <person name="Bancroft A.J."/>
            <person name="Nichol S."/>
            <person name="Tracey A."/>
            <person name="Holroyd N."/>
            <person name="Cotton J.A."/>
            <person name="Stanley E.J."/>
            <person name="Zarowiecki M."/>
            <person name="Liu J.Z."/>
            <person name="Huckvale T."/>
            <person name="Cooper P.J."/>
            <person name="Grencis R.K."/>
            <person name="Berriman M."/>
        </authorList>
    </citation>
    <scope>NUCLEOTIDE SEQUENCE [LARGE SCALE GENOMIC DNA]</scope>
</reference>
<dbReference type="EMBL" id="HG807681">
    <property type="protein sequence ID" value="CDW61005.1"/>
    <property type="molecule type" value="Genomic_DNA"/>
</dbReference>
<dbReference type="OrthoDB" id="5919023at2759"/>